<feature type="compositionally biased region" description="Polar residues" evidence="1">
    <location>
        <begin position="1"/>
        <end position="11"/>
    </location>
</feature>
<protein>
    <submittedName>
        <fullName evidence="2">Uncharacterized protein</fullName>
    </submittedName>
</protein>
<evidence type="ECO:0000256" key="1">
    <source>
        <dbReference type="SAM" id="MobiDB-lite"/>
    </source>
</evidence>
<dbReference type="Proteomes" id="UP000825935">
    <property type="component" value="Chromosome 20"/>
</dbReference>
<comment type="caution">
    <text evidence="2">The sequence shown here is derived from an EMBL/GenBank/DDBJ whole genome shotgun (WGS) entry which is preliminary data.</text>
</comment>
<dbReference type="AlphaFoldDB" id="A0A8T2SE43"/>
<proteinExistence type="predicted"/>
<evidence type="ECO:0000313" key="2">
    <source>
        <dbReference type="EMBL" id="KAH7331370.1"/>
    </source>
</evidence>
<accession>A0A8T2SE43</accession>
<dbReference type="OMA" id="PWRTTNQ"/>
<name>A0A8T2SE43_CERRI</name>
<dbReference type="OrthoDB" id="1873431at2759"/>
<keyword evidence="3" id="KW-1185">Reference proteome</keyword>
<feature type="region of interest" description="Disordered" evidence="1">
    <location>
        <begin position="1"/>
        <end position="24"/>
    </location>
</feature>
<sequence length="207" mass="23718">MDVLQSHFTLTHTEHVPSSPPKKKSIDIVEEFARAQEEAQKQAHKEPQEPHVNKYEGRTHNLVKLIRMTGSGDLFAIPHPHKPSGYKCRNAYGFRPVFQDETTNSYFQNAVFKNTPEVLREKKLLPYHPNAPCNRSPQTYKNFVGTRCNDCRNASYLSLYDGVPKHLATPKTTNQLFMHYKQDPVGNANPAIFSDKAKRMHRLQCDG</sequence>
<dbReference type="EMBL" id="CM035425">
    <property type="protein sequence ID" value="KAH7331370.1"/>
    <property type="molecule type" value="Genomic_DNA"/>
</dbReference>
<evidence type="ECO:0000313" key="3">
    <source>
        <dbReference type="Proteomes" id="UP000825935"/>
    </source>
</evidence>
<reference evidence="2" key="1">
    <citation type="submission" date="2021-08" db="EMBL/GenBank/DDBJ databases">
        <title>WGS assembly of Ceratopteris richardii.</title>
        <authorList>
            <person name="Marchant D.B."/>
            <person name="Chen G."/>
            <person name="Jenkins J."/>
            <person name="Shu S."/>
            <person name="Leebens-Mack J."/>
            <person name="Grimwood J."/>
            <person name="Schmutz J."/>
            <person name="Soltis P."/>
            <person name="Soltis D."/>
            <person name="Chen Z.-H."/>
        </authorList>
    </citation>
    <scope>NUCLEOTIDE SEQUENCE</scope>
    <source>
        <strain evidence="2">Whitten #5841</strain>
        <tissue evidence="2">Leaf</tissue>
    </source>
</reference>
<organism evidence="2 3">
    <name type="scientific">Ceratopteris richardii</name>
    <name type="common">Triangle waterfern</name>
    <dbReference type="NCBI Taxonomy" id="49495"/>
    <lineage>
        <taxon>Eukaryota</taxon>
        <taxon>Viridiplantae</taxon>
        <taxon>Streptophyta</taxon>
        <taxon>Embryophyta</taxon>
        <taxon>Tracheophyta</taxon>
        <taxon>Polypodiopsida</taxon>
        <taxon>Polypodiidae</taxon>
        <taxon>Polypodiales</taxon>
        <taxon>Pteridineae</taxon>
        <taxon>Pteridaceae</taxon>
        <taxon>Parkerioideae</taxon>
        <taxon>Ceratopteris</taxon>
    </lineage>
</organism>
<gene>
    <name evidence="2" type="ORF">KP509_20G029600</name>
</gene>